<dbReference type="SMART" id="SM00665">
    <property type="entry name" value="B561"/>
    <property type="match status" value="1"/>
</dbReference>
<accession>A0A212FC91</accession>
<feature type="transmembrane region" description="Helical" evidence="12">
    <location>
        <begin position="20"/>
        <end position="40"/>
    </location>
</feature>
<feature type="transmembrane region" description="Helical" evidence="12">
    <location>
        <begin position="193"/>
        <end position="217"/>
    </location>
</feature>
<reference evidence="14 15" key="1">
    <citation type="journal article" date="2011" name="Cell">
        <title>The monarch butterfly genome yields insights into long-distance migration.</title>
        <authorList>
            <person name="Zhan S."/>
            <person name="Merlin C."/>
            <person name="Boore J.L."/>
            <person name="Reppert S.M."/>
        </authorList>
    </citation>
    <scope>NUCLEOTIDE SEQUENCE [LARGE SCALE GENOMIC DNA]</scope>
    <source>
        <strain evidence="14">F-2</strain>
    </source>
</reference>
<comment type="subcellular location">
    <subcellularLocation>
        <location evidence="2">Membrane</location>
        <topology evidence="2">Multi-pass membrane protein</topology>
    </subcellularLocation>
</comment>
<evidence type="ECO:0000256" key="5">
    <source>
        <dbReference type="ARBA" id="ARBA00022692"/>
    </source>
</evidence>
<evidence type="ECO:0000256" key="3">
    <source>
        <dbReference type="ARBA" id="ARBA00022448"/>
    </source>
</evidence>
<keyword evidence="7" id="KW-0249">Electron transport</keyword>
<keyword evidence="15" id="KW-1185">Reference proteome</keyword>
<keyword evidence="10 12" id="KW-0472">Membrane</keyword>
<comment type="caution">
    <text evidence="14">The sequence shown here is derived from an EMBL/GenBank/DDBJ whole genome shotgun (WGS) entry which is preliminary data.</text>
</comment>
<dbReference type="AlphaFoldDB" id="A0A212FC91"/>
<evidence type="ECO:0000313" key="14">
    <source>
        <dbReference type="EMBL" id="OWR51351.1"/>
    </source>
</evidence>
<dbReference type="EC" id="7.2.1.3" evidence="11"/>
<dbReference type="STRING" id="278856.A0A212FC91"/>
<dbReference type="Proteomes" id="UP000007151">
    <property type="component" value="Unassembled WGS sequence"/>
</dbReference>
<dbReference type="InParanoid" id="A0A212FC91"/>
<dbReference type="GO" id="GO:0140575">
    <property type="term" value="F:transmembrane monodehydroascorbate reductase activity"/>
    <property type="evidence" value="ECO:0007669"/>
    <property type="project" value="InterPro"/>
</dbReference>
<evidence type="ECO:0000256" key="10">
    <source>
        <dbReference type="ARBA" id="ARBA00023136"/>
    </source>
</evidence>
<dbReference type="PANTHER" id="PTHR15422:SF43">
    <property type="entry name" value="ASCORBATE FERRIREDUCTASE (TRANSMEMBRANE)"/>
    <property type="match status" value="1"/>
</dbReference>
<proteinExistence type="predicted"/>
<name>A0A212FC91_DANPL</name>
<evidence type="ECO:0000256" key="11">
    <source>
        <dbReference type="ARBA" id="ARBA00024225"/>
    </source>
</evidence>
<evidence type="ECO:0000256" key="7">
    <source>
        <dbReference type="ARBA" id="ARBA00022982"/>
    </source>
</evidence>
<dbReference type="GO" id="GO:0046872">
    <property type="term" value="F:metal ion binding"/>
    <property type="evidence" value="ECO:0007669"/>
    <property type="project" value="UniProtKB-KW"/>
</dbReference>
<keyword evidence="3" id="KW-0813">Transport</keyword>
<feature type="transmembrane region" description="Helical" evidence="12">
    <location>
        <begin position="93"/>
        <end position="112"/>
    </location>
</feature>
<dbReference type="PANTHER" id="PTHR15422">
    <property type="entry name" value="OS05G0565100 PROTEIN"/>
    <property type="match status" value="1"/>
</dbReference>
<evidence type="ECO:0000256" key="4">
    <source>
        <dbReference type="ARBA" id="ARBA00022617"/>
    </source>
</evidence>
<sequence>MPEISSNEGSYGLKIFRSSLNILAHILIGITVGISLLFSFGRGTLPLGTTMLHIVLCVIGFQLLMSEAILSLCPYNGWSNYLRLADKKRAHTILQIVGSALALAGCFIMVLAKSVNFNTLHGQFALVAMVFTVASMFNGLTSWYAFELRKCLPGNLSKITHIVFGIVAYAMSAISLCYGFNKGSFKNWASPPFTYTIIAFTGCFTLICIITPIFTFFEKSIGCLRR</sequence>
<evidence type="ECO:0000256" key="9">
    <source>
        <dbReference type="ARBA" id="ARBA00023004"/>
    </source>
</evidence>
<feature type="domain" description="Cytochrome b561" evidence="13">
    <location>
        <begin position="19"/>
        <end position="217"/>
    </location>
</feature>
<keyword evidence="4" id="KW-0349">Heme</keyword>
<dbReference type="PROSITE" id="PS50939">
    <property type="entry name" value="CYTOCHROME_B561"/>
    <property type="match status" value="1"/>
</dbReference>
<evidence type="ECO:0000256" key="8">
    <source>
        <dbReference type="ARBA" id="ARBA00022989"/>
    </source>
</evidence>
<keyword evidence="5 12" id="KW-0812">Transmembrane</keyword>
<comment type="cofactor">
    <cofactor evidence="1">
        <name>heme b</name>
        <dbReference type="ChEBI" id="CHEBI:60344"/>
    </cofactor>
</comment>
<keyword evidence="6" id="KW-0479">Metal-binding</keyword>
<evidence type="ECO:0000313" key="15">
    <source>
        <dbReference type="Proteomes" id="UP000007151"/>
    </source>
</evidence>
<feature type="transmembrane region" description="Helical" evidence="12">
    <location>
        <begin position="124"/>
        <end position="146"/>
    </location>
</feature>
<keyword evidence="9" id="KW-0408">Iron</keyword>
<dbReference type="EMBL" id="AGBW02009208">
    <property type="protein sequence ID" value="OWR51351.1"/>
    <property type="molecule type" value="Genomic_DNA"/>
</dbReference>
<dbReference type="Pfam" id="PF03188">
    <property type="entry name" value="Cytochrom_B561"/>
    <property type="match status" value="1"/>
</dbReference>
<dbReference type="InterPro" id="IPR045150">
    <property type="entry name" value="CYB561D1/2"/>
</dbReference>
<feature type="transmembrane region" description="Helical" evidence="12">
    <location>
        <begin position="52"/>
        <end position="72"/>
    </location>
</feature>
<evidence type="ECO:0000256" key="12">
    <source>
        <dbReference type="SAM" id="Phobius"/>
    </source>
</evidence>
<dbReference type="InterPro" id="IPR006593">
    <property type="entry name" value="Cyt_b561/ferric_Rdtase_TM"/>
</dbReference>
<evidence type="ECO:0000259" key="13">
    <source>
        <dbReference type="PROSITE" id="PS50939"/>
    </source>
</evidence>
<dbReference type="Gene3D" id="1.20.120.1770">
    <property type="match status" value="1"/>
</dbReference>
<evidence type="ECO:0000256" key="6">
    <source>
        <dbReference type="ARBA" id="ARBA00022723"/>
    </source>
</evidence>
<dbReference type="GO" id="GO:0016020">
    <property type="term" value="C:membrane"/>
    <property type="evidence" value="ECO:0007669"/>
    <property type="project" value="UniProtKB-SubCell"/>
</dbReference>
<evidence type="ECO:0000256" key="2">
    <source>
        <dbReference type="ARBA" id="ARBA00004141"/>
    </source>
</evidence>
<dbReference type="GO" id="GO:0140571">
    <property type="term" value="F:transmembrane ascorbate ferrireductase activity"/>
    <property type="evidence" value="ECO:0007669"/>
    <property type="project" value="UniProtKB-EC"/>
</dbReference>
<dbReference type="FunCoup" id="A0A212FC91">
    <property type="interactions" value="74"/>
</dbReference>
<gene>
    <name evidence="14" type="ORF">KGM_206652</name>
</gene>
<evidence type="ECO:0000256" key="1">
    <source>
        <dbReference type="ARBA" id="ARBA00001970"/>
    </source>
</evidence>
<dbReference type="KEGG" id="dpl:KGM_206652"/>
<protein>
    <recommendedName>
        <fullName evidence="11">ascorbate ferrireductase (transmembrane)</fullName>
        <ecNumber evidence="11">7.2.1.3</ecNumber>
    </recommendedName>
</protein>
<keyword evidence="8 12" id="KW-1133">Transmembrane helix</keyword>
<feature type="transmembrane region" description="Helical" evidence="12">
    <location>
        <begin position="158"/>
        <end position="181"/>
    </location>
</feature>
<organism evidence="14 15">
    <name type="scientific">Danaus plexippus plexippus</name>
    <dbReference type="NCBI Taxonomy" id="278856"/>
    <lineage>
        <taxon>Eukaryota</taxon>
        <taxon>Metazoa</taxon>
        <taxon>Ecdysozoa</taxon>
        <taxon>Arthropoda</taxon>
        <taxon>Hexapoda</taxon>
        <taxon>Insecta</taxon>
        <taxon>Pterygota</taxon>
        <taxon>Neoptera</taxon>
        <taxon>Endopterygota</taxon>
        <taxon>Lepidoptera</taxon>
        <taxon>Glossata</taxon>
        <taxon>Ditrysia</taxon>
        <taxon>Papilionoidea</taxon>
        <taxon>Nymphalidae</taxon>
        <taxon>Danainae</taxon>
        <taxon>Danaini</taxon>
        <taxon>Danaina</taxon>
        <taxon>Danaus</taxon>
        <taxon>Danaus</taxon>
    </lineage>
</organism>